<dbReference type="AlphaFoldDB" id="A0AAV6W5H9"/>
<dbReference type="InterPro" id="IPR045034">
    <property type="entry name" value="O-acyltransferase_WSD1-like"/>
</dbReference>
<gene>
    <name evidence="13" type="ORF">BUALT_Bualt18G0096400</name>
</gene>
<comment type="catalytic activity">
    <reaction evidence="9">
        <text>a long chain fatty alcohol + a fatty acyl-CoA = a long-chain alcohol wax ester + CoA</text>
        <dbReference type="Rhea" id="RHEA:38443"/>
        <dbReference type="ChEBI" id="CHEBI:17135"/>
        <dbReference type="ChEBI" id="CHEBI:57287"/>
        <dbReference type="ChEBI" id="CHEBI:77636"/>
        <dbReference type="ChEBI" id="CHEBI:235323"/>
        <dbReference type="EC" id="2.3.1.75"/>
    </reaction>
</comment>
<dbReference type="Proteomes" id="UP000826271">
    <property type="component" value="Unassembled WGS sequence"/>
</dbReference>
<keyword evidence="14" id="KW-1185">Reference proteome</keyword>
<dbReference type="GO" id="GO:0005886">
    <property type="term" value="C:plasma membrane"/>
    <property type="evidence" value="ECO:0007669"/>
    <property type="project" value="UniProtKB-SubCell"/>
</dbReference>
<protein>
    <recommendedName>
        <fullName evidence="15">Diacylglycerol O-acyltransferase</fullName>
    </recommendedName>
</protein>
<comment type="catalytic activity">
    <reaction evidence="10">
        <text>an acyl-CoA + a 1,2-diacyl-sn-glycerol = a triacyl-sn-glycerol + CoA</text>
        <dbReference type="Rhea" id="RHEA:10868"/>
        <dbReference type="ChEBI" id="CHEBI:17815"/>
        <dbReference type="ChEBI" id="CHEBI:57287"/>
        <dbReference type="ChEBI" id="CHEBI:58342"/>
        <dbReference type="ChEBI" id="CHEBI:64615"/>
        <dbReference type="EC" id="2.3.1.20"/>
    </reaction>
</comment>
<keyword evidence="5" id="KW-0808">Transferase</keyword>
<evidence type="ECO:0000259" key="12">
    <source>
        <dbReference type="Pfam" id="PF06974"/>
    </source>
</evidence>
<evidence type="ECO:0000259" key="11">
    <source>
        <dbReference type="Pfam" id="PF03007"/>
    </source>
</evidence>
<evidence type="ECO:0000256" key="9">
    <source>
        <dbReference type="ARBA" id="ARBA00047604"/>
    </source>
</evidence>
<comment type="pathway">
    <text evidence="4">Lipid metabolism.</text>
</comment>
<name>A0AAV6W5H9_9LAMI</name>
<dbReference type="InterPro" id="IPR009721">
    <property type="entry name" value="O-acyltransferase_WSD1_C"/>
</dbReference>
<comment type="similarity">
    <text evidence="8">In the N-terminal section; belongs to the long-chain O-acyltransferase family.</text>
</comment>
<feature type="domain" description="O-acyltransferase WSD1-like N-terminal" evidence="11">
    <location>
        <begin position="68"/>
        <end position="164"/>
    </location>
</feature>
<evidence type="ECO:0000256" key="1">
    <source>
        <dbReference type="ARBA" id="ARBA00004162"/>
    </source>
</evidence>
<dbReference type="Pfam" id="PF06974">
    <property type="entry name" value="WS_DGAT_C"/>
    <property type="match status" value="1"/>
</dbReference>
<evidence type="ECO:0000256" key="7">
    <source>
        <dbReference type="ARBA" id="ARBA00023315"/>
    </source>
</evidence>
<comment type="caution">
    <text evidence="13">The sequence shown here is derived from an EMBL/GenBank/DDBJ whole genome shotgun (WGS) entry which is preliminary data.</text>
</comment>
<dbReference type="Pfam" id="PF03007">
    <property type="entry name" value="WS_DGAT_cat"/>
    <property type="match status" value="1"/>
</dbReference>
<dbReference type="InterPro" id="IPR004255">
    <property type="entry name" value="O-acyltransferase_WSD1_N"/>
</dbReference>
<dbReference type="PANTHER" id="PTHR31650">
    <property type="entry name" value="O-ACYLTRANSFERASE (WSD1-LIKE) FAMILY PROTEIN"/>
    <property type="match status" value="1"/>
</dbReference>
<evidence type="ECO:0000313" key="14">
    <source>
        <dbReference type="Proteomes" id="UP000826271"/>
    </source>
</evidence>
<evidence type="ECO:0000256" key="6">
    <source>
        <dbReference type="ARBA" id="ARBA00022824"/>
    </source>
</evidence>
<dbReference type="EMBL" id="WHWC01000018">
    <property type="protein sequence ID" value="KAG8365358.1"/>
    <property type="molecule type" value="Genomic_DNA"/>
</dbReference>
<evidence type="ECO:0000313" key="13">
    <source>
        <dbReference type="EMBL" id="KAG8365358.1"/>
    </source>
</evidence>
<proteinExistence type="inferred from homology"/>
<dbReference type="GO" id="GO:0047196">
    <property type="term" value="F:long-chain-alcohol O-fatty-acyltransferase activity"/>
    <property type="evidence" value="ECO:0007669"/>
    <property type="project" value="UniProtKB-EC"/>
</dbReference>
<comment type="pathway">
    <text evidence="3">Glycerolipid metabolism; triacylglycerol biosynthesis.</text>
</comment>
<evidence type="ECO:0000256" key="2">
    <source>
        <dbReference type="ARBA" id="ARBA00004586"/>
    </source>
</evidence>
<evidence type="ECO:0000256" key="4">
    <source>
        <dbReference type="ARBA" id="ARBA00005189"/>
    </source>
</evidence>
<dbReference type="GO" id="GO:0019432">
    <property type="term" value="P:triglyceride biosynthetic process"/>
    <property type="evidence" value="ECO:0007669"/>
    <property type="project" value="TreeGrafter"/>
</dbReference>
<evidence type="ECO:0000256" key="8">
    <source>
        <dbReference type="ARBA" id="ARBA00024360"/>
    </source>
</evidence>
<feature type="domain" description="O-acyltransferase WSD1 C-terminal" evidence="12">
    <location>
        <begin position="299"/>
        <end position="445"/>
    </location>
</feature>
<evidence type="ECO:0000256" key="3">
    <source>
        <dbReference type="ARBA" id="ARBA00004771"/>
    </source>
</evidence>
<evidence type="ECO:0000256" key="5">
    <source>
        <dbReference type="ARBA" id="ARBA00022679"/>
    </source>
</evidence>
<keyword evidence="6" id="KW-0256">Endoplasmic reticulum</keyword>
<dbReference type="GO" id="GO:0005789">
    <property type="term" value="C:endoplasmic reticulum membrane"/>
    <property type="evidence" value="ECO:0007669"/>
    <property type="project" value="UniProtKB-SubCell"/>
</dbReference>
<evidence type="ECO:0000256" key="10">
    <source>
        <dbReference type="ARBA" id="ARBA00048109"/>
    </source>
</evidence>
<organism evidence="13 14">
    <name type="scientific">Buddleja alternifolia</name>
    <dbReference type="NCBI Taxonomy" id="168488"/>
    <lineage>
        <taxon>Eukaryota</taxon>
        <taxon>Viridiplantae</taxon>
        <taxon>Streptophyta</taxon>
        <taxon>Embryophyta</taxon>
        <taxon>Tracheophyta</taxon>
        <taxon>Spermatophyta</taxon>
        <taxon>Magnoliopsida</taxon>
        <taxon>eudicotyledons</taxon>
        <taxon>Gunneridae</taxon>
        <taxon>Pentapetalae</taxon>
        <taxon>asterids</taxon>
        <taxon>lamiids</taxon>
        <taxon>Lamiales</taxon>
        <taxon>Scrophulariaceae</taxon>
        <taxon>Buddlejeae</taxon>
        <taxon>Buddleja</taxon>
    </lineage>
</organism>
<comment type="subcellular location">
    <subcellularLocation>
        <location evidence="1">Cell membrane</location>
        <topology evidence="1">Single-pass membrane protein</topology>
    </subcellularLocation>
    <subcellularLocation>
        <location evidence="2">Endoplasmic reticulum membrane</location>
    </subcellularLocation>
</comment>
<evidence type="ECO:0008006" key="15">
    <source>
        <dbReference type="Google" id="ProtNLM"/>
    </source>
</evidence>
<keyword evidence="7" id="KW-0012">Acyltransferase</keyword>
<sequence length="455" mass="51911">MAERNQPLTPMDRIFLQPKAYHIVNFAVAFEHPIDVVSFKTLIQNSIMLQHPRFCSLIVRDSCTGREHWRRTVVDIDRHLIVLHRPISAVDPSISDDQDAVNNYMADLPISSPLPIDKPLWEIHLLLAHKTAVFRVNHALGDGFSLMSMLQSFSSTTRKVHDQDAPPRRRWSGVWMLMKSFWYTVVFAFQFLMRLLWVWDETTCLSGGSGVELWPRRLATARFRLDDMKTVKRAVGQATINDVLVGAISCGFSRYLDTRSTKALKEGTQITGISMVNLRPRAGLQDISDVINGNYETWWGNKIGVILFPIYYHRSRNKDPLQFVRRTKTIMDKKKLSLEALFSNKLMEFGISFPVPKLLSTFYNRMLRNTTFFISNIVGPRDEITLAGNPVKTIRLTSSSLPQAIIMHMVSYAGMAEMQISVAKDIIPDPKVLANYFEDALLQMKQAAEAQDSNC</sequence>
<accession>A0AAV6W5H9</accession>
<dbReference type="SUPFAM" id="SSF52777">
    <property type="entry name" value="CoA-dependent acyltransferases"/>
    <property type="match status" value="1"/>
</dbReference>
<dbReference type="GO" id="GO:0004144">
    <property type="term" value="F:diacylglycerol O-acyltransferase activity"/>
    <property type="evidence" value="ECO:0007669"/>
    <property type="project" value="UniProtKB-EC"/>
</dbReference>
<reference evidence="13" key="1">
    <citation type="submission" date="2019-10" db="EMBL/GenBank/DDBJ databases">
        <authorList>
            <person name="Zhang R."/>
            <person name="Pan Y."/>
            <person name="Wang J."/>
            <person name="Ma R."/>
            <person name="Yu S."/>
        </authorList>
    </citation>
    <scope>NUCLEOTIDE SEQUENCE</scope>
    <source>
        <strain evidence="13">LA-IB0</strain>
        <tissue evidence="13">Leaf</tissue>
    </source>
</reference>
<dbReference type="PANTHER" id="PTHR31650:SF41">
    <property type="entry name" value="O-ACYLTRANSFERASE WSD1-LIKE ISOFORM X1"/>
    <property type="match status" value="1"/>
</dbReference>